<accession>A0A3S9J7X4</accession>
<evidence type="ECO:0000256" key="3">
    <source>
        <dbReference type="ARBA" id="ARBA00004941"/>
    </source>
</evidence>
<evidence type="ECO:0000256" key="7">
    <source>
        <dbReference type="ARBA" id="ARBA00022571"/>
    </source>
</evidence>
<gene>
    <name evidence="10 13" type="primary">argH</name>
    <name evidence="13" type="ORF">C3B56_00336</name>
</gene>
<dbReference type="InterPro" id="IPR029419">
    <property type="entry name" value="Arg_succ_lyase_C"/>
</dbReference>
<dbReference type="PRINTS" id="PR00145">
    <property type="entry name" value="ARGSUCLYASE"/>
</dbReference>
<dbReference type="PROSITE" id="PS00163">
    <property type="entry name" value="FUMARATE_LYASES"/>
    <property type="match status" value="1"/>
</dbReference>
<comment type="pathway">
    <text evidence="3 10">Amino-acid biosynthesis; L-arginine biosynthesis; L-arginine from L-ornithine and carbamoyl phosphate: step 3/3.</text>
</comment>
<dbReference type="Gene3D" id="1.10.40.30">
    <property type="entry name" value="Fumarase/aspartase (C-terminal domain)"/>
    <property type="match status" value="1"/>
</dbReference>
<dbReference type="PRINTS" id="PR00149">
    <property type="entry name" value="FUMRATELYASE"/>
</dbReference>
<dbReference type="PANTHER" id="PTHR43814">
    <property type="entry name" value="ARGININOSUCCINATE LYASE"/>
    <property type="match status" value="1"/>
</dbReference>
<feature type="domain" description="Fumarate lyase N-terminal" evidence="11">
    <location>
        <begin position="15"/>
        <end position="301"/>
    </location>
</feature>
<sequence>MSLWGGRFIKDSNIEFKKFNNSLKVDYNLFEEDVEVSISWSYMLYTINVINFKEYKTIFSNLKKILNKTKKNKKKILDSNDEDIHSWIERNLINKIGYLGKKLNTGKSRNEQITTDLKLWCKKKIKKIIKIIKKLQICFLNLSKKNKNTIISGYTHLQKAQPITFSHWCFAYIEMINRDINRLQKILKRLDYCPMGCGALSGTTYKIDRDLIAFILGFSKSTNNSLDTVSDRDYVIDIINSASISMIHLSRFAEDLIFFNTNELNYISLSDKFTSGSSLMPQKKNPDLLELIRGKCGRVQGSLNNILFILKGLPLSYNKDMQEDKECLFDTIKTWNDCIKISCLILKNIKLNTLICKNSISNGYLNATELAEYLVNKNIAFREAHNITGKIVLEAIKRNVPLEKLKLNTMKKFNCNIEKDIYKKLNLYSCLNRRNIKGGVSSKQIKIYTKKMQKKLNI</sequence>
<keyword evidence="6 10" id="KW-0963">Cytoplasm</keyword>
<organism evidence="13 14">
    <name type="scientific">Candidatus Annandia adelgestsuga</name>
    <dbReference type="NCBI Taxonomy" id="1302411"/>
    <lineage>
        <taxon>Bacteria</taxon>
        <taxon>Pseudomonadati</taxon>
        <taxon>Pseudomonadota</taxon>
        <taxon>Gammaproteobacteria</taxon>
        <taxon>Enterobacterales</taxon>
        <taxon>Enterobacteriaceae</taxon>
        <taxon>Candidatus Annandia</taxon>
    </lineage>
</organism>
<evidence type="ECO:0000256" key="10">
    <source>
        <dbReference type="HAMAP-Rule" id="MF_00006"/>
    </source>
</evidence>
<dbReference type="UniPathway" id="UPA00068">
    <property type="reaction ID" value="UER00114"/>
</dbReference>
<keyword evidence="9 10" id="KW-0456">Lyase</keyword>
<dbReference type="EC" id="4.3.2.1" evidence="5 10"/>
<reference evidence="13 14" key="1">
    <citation type="journal article" date="2018" name="Genome Biol. Evol.">
        <title>Partnering With a Pest: Genomes of Hemlock Woolly Adelgid Symbionts Reveal Atypical Nutritional Provisioning Patterns in Dual-Obligate Bacteria.</title>
        <authorList>
            <person name="Weglarz K.M."/>
            <person name="Havill N.P."/>
            <person name="Burke G.R."/>
            <person name="von Dohlen C.D."/>
        </authorList>
    </citation>
    <scope>NUCLEOTIDE SEQUENCE [LARGE SCALE GENOMIC DNA]</scope>
    <source>
        <strain evidence="13">ENA</strain>
    </source>
</reference>
<dbReference type="Proteomes" id="UP000274458">
    <property type="component" value="Chromosome"/>
</dbReference>
<comment type="similarity">
    <text evidence="4">In the N-terminal section; belongs to the lyase 1 family. Argininosuccinate lyase subfamily.</text>
</comment>
<comment type="similarity">
    <text evidence="10">Belongs to the lyase 1 family. Argininosuccinate lyase subfamily.</text>
</comment>
<keyword evidence="14" id="KW-1185">Reference proteome</keyword>
<dbReference type="SUPFAM" id="SSF48557">
    <property type="entry name" value="L-aspartase-like"/>
    <property type="match status" value="1"/>
</dbReference>
<evidence type="ECO:0000256" key="1">
    <source>
        <dbReference type="ARBA" id="ARBA00000985"/>
    </source>
</evidence>
<evidence type="ECO:0000256" key="8">
    <source>
        <dbReference type="ARBA" id="ARBA00022605"/>
    </source>
</evidence>
<dbReference type="CDD" id="cd01359">
    <property type="entry name" value="Argininosuccinate_lyase"/>
    <property type="match status" value="1"/>
</dbReference>
<dbReference type="Gene3D" id="1.20.200.10">
    <property type="entry name" value="Fumarase/aspartase (Central domain)"/>
    <property type="match status" value="1"/>
</dbReference>
<dbReference type="InterPro" id="IPR022761">
    <property type="entry name" value="Fumarate_lyase_N"/>
</dbReference>
<dbReference type="Pfam" id="PF00206">
    <property type="entry name" value="Lyase_1"/>
    <property type="match status" value="1"/>
</dbReference>
<dbReference type="FunFam" id="1.10.40.30:FF:000001">
    <property type="entry name" value="Argininosuccinate lyase"/>
    <property type="match status" value="1"/>
</dbReference>
<evidence type="ECO:0000256" key="6">
    <source>
        <dbReference type="ARBA" id="ARBA00022490"/>
    </source>
</evidence>
<dbReference type="RefSeq" id="WP_126071689.1">
    <property type="nucleotide sequence ID" value="NZ_CP026513.1"/>
</dbReference>
<dbReference type="GO" id="GO:0005829">
    <property type="term" value="C:cytosol"/>
    <property type="evidence" value="ECO:0007669"/>
    <property type="project" value="TreeGrafter"/>
</dbReference>
<dbReference type="GO" id="GO:0042450">
    <property type="term" value="P:L-arginine biosynthetic process via ornithine"/>
    <property type="evidence" value="ECO:0007669"/>
    <property type="project" value="UniProtKB-UniRule"/>
</dbReference>
<evidence type="ECO:0000256" key="5">
    <source>
        <dbReference type="ARBA" id="ARBA00012338"/>
    </source>
</evidence>
<evidence type="ECO:0000313" key="14">
    <source>
        <dbReference type="Proteomes" id="UP000274458"/>
    </source>
</evidence>
<dbReference type="OrthoDB" id="9769623at2"/>
<dbReference type="KEGG" id="aade:C3B56_00336"/>
<dbReference type="AlphaFoldDB" id="A0A3S9J7X4"/>
<dbReference type="Gene3D" id="1.10.275.10">
    <property type="entry name" value="Fumarase/aspartase (N-terminal domain)"/>
    <property type="match status" value="1"/>
</dbReference>
<evidence type="ECO:0000259" key="11">
    <source>
        <dbReference type="Pfam" id="PF00206"/>
    </source>
</evidence>
<evidence type="ECO:0000256" key="2">
    <source>
        <dbReference type="ARBA" id="ARBA00004496"/>
    </source>
</evidence>
<feature type="domain" description="Argininosuccinate lyase C-terminal" evidence="12">
    <location>
        <begin position="364"/>
        <end position="431"/>
    </location>
</feature>
<dbReference type="FunFam" id="1.20.200.10:FF:000006">
    <property type="entry name" value="Argininosuccinate lyase"/>
    <property type="match status" value="1"/>
</dbReference>
<evidence type="ECO:0000256" key="4">
    <source>
        <dbReference type="ARBA" id="ARBA00005552"/>
    </source>
</evidence>
<evidence type="ECO:0000259" key="12">
    <source>
        <dbReference type="Pfam" id="PF14698"/>
    </source>
</evidence>
<dbReference type="NCBIfam" id="TIGR00838">
    <property type="entry name" value="argH"/>
    <property type="match status" value="1"/>
</dbReference>
<comment type="catalytic activity">
    <reaction evidence="1 10">
        <text>2-(N(omega)-L-arginino)succinate = fumarate + L-arginine</text>
        <dbReference type="Rhea" id="RHEA:24020"/>
        <dbReference type="ChEBI" id="CHEBI:29806"/>
        <dbReference type="ChEBI" id="CHEBI:32682"/>
        <dbReference type="ChEBI" id="CHEBI:57472"/>
        <dbReference type="EC" id="4.3.2.1"/>
    </reaction>
</comment>
<comment type="subcellular location">
    <subcellularLocation>
        <location evidence="2 10">Cytoplasm</location>
    </subcellularLocation>
</comment>
<dbReference type="InterPro" id="IPR020557">
    <property type="entry name" value="Fumarate_lyase_CS"/>
</dbReference>
<keyword evidence="7 10" id="KW-0055">Arginine biosynthesis</keyword>
<dbReference type="InterPro" id="IPR000362">
    <property type="entry name" value="Fumarate_lyase_fam"/>
</dbReference>
<dbReference type="InterPro" id="IPR009049">
    <property type="entry name" value="Argininosuccinate_lyase"/>
</dbReference>
<name>A0A3S9J7X4_9ENTR</name>
<dbReference type="Pfam" id="PF14698">
    <property type="entry name" value="ASL_C2"/>
    <property type="match status" value="1"/>
</dbReference>
<evidence type="ECO:0000256" key="9">
    <source>
        <dbReference type="ARBA" id="ARBA00023239"/>
    </source>
</evidence>
<dbReference type="InterPro" id="IPR024083">
    <property type="entry name" value="Fumarase/histidase_N"/>
</dbReference>
<dbReference type="PANTHER" id="PTHR43814:SF1">
    <property type="entry name" value="ARGININOSUCCINATE LYASE"/>
    <property type="match status" value="1"/>
</dbReference>
<protein>
    <recommendedName>
        <fullName evidence="5 10">Argininosuccinate lyase</fullName>
        <shortName evidence="10">ASAL</shortName>
        <ecNumber evidence="5 10">4.3.2.1</ecNumber>
    </recommendedName>
    <alternativeName>
        <fullName evidence="10">Arginosuccinase</fullName>
    </alternativeName>
</protein>
<dbReference type="HAMAP" id="MF_00006">
    <property type="entry name" value="Arg_succ_lyase"/>
    <property type="match status" value="1"/>
</dbReference>
<dbReference type="GO" id="GO:0004056">
    <property type="term" value="F:argininosuccinate lyase activity"/>
    <property type="evidence" value="ECO:0007669"/>
    <property type="project" value="UniProtKB-UniRule"/>
</dbReference>
<dbReference type="EMBL" id="CP026513">
    <property type="protein sequence ID" value="AZP36414.1"/>
    <property type="molecule type" value="Genomic_DNA"/>
</dbReference>
<evidence type="ECO:0000313" key="13">
    <source>
        <dbReference type="EMBL" id="AZP36414.1"/>
    </source>
</evidence>
<dbReference type="InterPro" id="IPR008948">
    <property type="entry name" value="L-Aspartase-like"/>
</dbReference>
<keyword evidence="8 10" id="KW-0028">Amino-acid biosynthesis</keyword>
<proteinExistence type="inferred from homology"/>